<dbReference type="InterPro" id="IPR028082">
    <property type="entry name" value="Peripla_BP_I"/>
</dbReference>
<keyword evidence="3" id="KW-1185">Reference proteome</keyword>
<proteinExistence type="predicted"/>
<evidence type="ECO:0008006" key="4">
    <source>
        <dbReference type="Google" id="ProtNLM"/>
    </source>
</evidence>
<gene>
    <name evidence="2" type="ORF">VT52_025015</name>
</gene>
<organism evidence="2 3">
    <name type="scientific">Streptomyces malaysiense</name>
    <dbReference type="NCBI Taxonomy" id="1428626"/>
    <lineage>
        <taxon>Bacteria</taxon>
        <taxon>Bacillati</taxon>
        <taxon>Actinomycetota</taxon>
        <taxon>Actinomycetes</taxon>
        <taxon>Kitasatosporales</taxon>
        <taxon>Streptomycetaceae</taxon>
        <taxon>Streptomyces</taxon>
    </lineage>
</organism>
<dbReference type="RefSeq" id="WP_046417202.1">
    <property type="nucleotide sequence ID" value="NZ_LBDA02000057.1"/>
</dbReference>
<feature type="transmembrane region" description="Helical" evidence="1">
    <location>
        <begin position="21"/>
        <end position="41"/>
    </location>
</feature>
<evidence type="ECO:0000313" key="3">
    <source>
        <dbReference type="Proteomes" id="UP000034838"/>
    </source>
</evidence>
<reference evidence="2" key="1">
    <citation type="submission" date="2016-10" db="EMBL/GenBank/DDBJ databases">
        <title>Genome sequence of Streptomyces malaysiense MUSC 136.</title>
        <authorList>
            <person name="Lee L.-H."/>
            <person name="Ser H.-L."/>
        </authorList>
    </citation>
    <scope>NUCLEOTIDE SEQUENCE [LARGE SCALE GENOMIC DNA]</scope>
    <source>
        <strain evidence="2">MUSC 136</strain>
    </source>
</reference>
<sequence length="524" mass="56242">MAGGMGTWVREHVWEIPLRRYLSLLLAAVLVAGGVFGVRALTHDDRRCAPGVSRPAGSDECVGVATGVYDFGQPRFHQVVEAIGRENKGLRGGGYVTVALMLPFTSTSPTNLNDIEHQLQGAYLAQYSANHDSNGQSPRIRLVLANSGTGKDSWRPTVDQLEGMTRSADRLRAVAGIGQSTDPNQAAVAALTGHGIPVIGSSITADELANGQHGKKPDPYPGLARVAPTNTDEARALASYTKATADKANENKAMLVYDKPGDPYTNSLKESFIALMNGSPYQPVLEQPFTPPADRSQEGTTANTFRQITNIVCDTPRDTRTILFAGRHTQLRQFVNALGDRGCMDRSFQVLTGDEASYLTYEKELDRDALRHNLSVLFTSLAHPDAWLQNPPKTGGATADYQTLQRLLKAASHKPAGPIGPVALDDGQLIIGYDALQLAVHGIREAVPEGRSIPALADVGLQWPQVKGSLKVAGASGWICLDEHGNPYDKAVPIVRLTPQGDSQFVQLAWPEGKPPGKDCLPPA</sequence>
<dbReference type="EMBL" id="LBDA02000057">
    <property type="protein sequence ID" value="OIK24856.1"/>
    <property type="molecule type" value="Genomic_DNA"/>
</dbReference>
<dbReference type="AlphaFoldDB" id="A0A1J4PYE6"/>
<dbReference type="CDD" id="cd06268">
    <property type="entry name" value="PBP1_ABC_transporter_LIVBP-like"/>
    <property type="match status" value="1"/>
</dbReference>
<dbReference type="OrthoDB" id="3440574at2"/>
<evidence type="ECO:0000256" key="1">
    <source>
        <dbReference type="SAM" id="Phobius"/>
    </source>
</evidence>
<keyword evidence="1" id="KW-1133">Transmembrane helix</keyword>
<accession>A0A1J4PYE6</accession>
<keyword evidence="1" id="KW-0472">Membrane</keyword>
<dbReference type="Proteomes" id="UP000034838">
    <property type="component" value="Unassembled WGS sequence"/>
</dbReference>
<comment type="caution">
    <text evidence="2">The sequence shown here is derived from an EMBL/GenBank/DDBJ whole genome shotgun (WGS) entry which is preliminary data.</text>
</comment>
<dbReference type="SUPFAM" id="SSF53822">
    <property type="entry name" value="Periplasmic binding protein-like I"/>
    <property type="match status" value="1"/>
</dbReference>
<name>A0A1J4PYE6_9ACTN</name>
<keyword evidence="1" id="KW-0812">Transmembrane</keyword>
<protein>
    <recommendedName>
        <fullName evidence="4">Leucine-binding protein domain-containing protein</fullName>
    </recommendedName>
</protein>
<dbReference type="Gene3D" id="3.40.50.2300">
    <property type="match status" value="2"/>
</dbReference>
<evidence type="ECO:0000313" key="2">
    <source>
        <dbReference type="EMBL" id="OIK24856.1"/>
    </source>
</evidence>